<evidence type="ECO:0000256" key="3">
    <source>
        <dbReference type="SAM" id="SignalP"/>
    </source>
</evidence>
<dbReference type="AlphaFoldDB" id="A0A7E4ZYX0"/>
<name>A0A7E4ZYX0_PANRE</name>
<dbReference type="Proteomes" id="UP000492821">
    <property type="component" value="Unassembled WGS sequence"/>
</dbReference>
<evidence type="ECO:0000256" key="2">
    <source>
        <dbReference type="SAM" id="Phobius"/>
    </source>
</evidence>
<accession>A0A7E4ZYX0</accession>
<reference evidence="5" key="2">
    <citation type="submission" date="2020-10" db="UniProtKB">
        <authorList>
            <consortium name="WormBaseParasite"/>
        </authorList>
    </citation>
    <scope>IDENTIFICATION</scope>
</reference>
<keyword evidence="2" id="KW-0472">Membrane</keyword>
<keyword evidence="2" id="KW-0812">Transmembrane</keyword>
<keyword evidence="2" id="KW-1133">Transmembrane helix</keyword>
<keyword evidence="3" id="KW-0732">Signal</keyword>
<feature type="chain" id="PRO_5028976267" evidence="3">
    <location>
        <begin position="18"/>
        <end position="234"/>
    </location>
</feature>
<reference evidence="4" key="1">
    <citation type="journal article" date="2013" name="Genetics">
        <title>The draft genome and transcriptome of Panagrellus redivivus are shaped by the harsh demands of a free-living lifestyle.</title>
        <authorList>
            <person name="Srinivasan J."/>
            <person name="Dillman A.R."/>
            <person name="Macchietto M.G."/>
            <person name="Heikkinen L."/>
            <person name="Lakso M."/>
            <person name="Fracchia K.M."/>
            <person name="Antoshechkin I."/>
            <person name="Mortazavi A."/>
            <person name="Wong G."/>
            <person name="Sternberg P.W."/>
        </authorList>
    </citation>
    <scope>NUCLEOTIDE SEQUENCE [LARGE SCALE GENOMIC DNA]</scope>
    <source>
        <strain evidence="4">MT8872</strain>
    </source>
</reference>
<organism evidence="4 5">
    <name type="scientific">Panagrellus redivivus</name>
    <name type="common">Microworm</name>
    <dbReference type="NCBI Taxonomy" id="6233"/>
    <lineage>
        <taxon>Eukaryota</taxon>
        <taxon>Metazoa</taxon>
        <taxon>Ecdysozoa</taxon>
        <taxon>Nematoda</taxon>
        <taxon>Chromadorea</taxon>
        <taxon>Rhabditida</taxon>
        <taxon>Tylenchina</taxon>
        <taxon>Panagrolaimomorpha</taxon>
        <taxon>Panagrolaimoidea</taxon>
        <taxon>Panagrolaimidae</taxon>
        <taxon>Panagrellus</taxon>
    </lineage>
</organism>
<protein>
    <submittedName>
        <fullName evidence="5">Uncharacterized protein</fullName>
    </submittedName>
</protein>
<dbReference type="WBParaSite" id="Pan_g4335.t1">
    <property type="protein sequence ID" value="Pan_g4335.t1"/>
    <property type="gene ID" value="Pan_g4335"/>
</dbReference>
<feature type="signal peptide" evidence="3">
    <location>
        <begin position="1"/>
        <end position="17"/>
    </location>
</feature>
<evidence type="ECO:0000313" key="5">
    <source>
        <dbReference type="WBParaSite" id="Pan_g4335.t1"/>
    </source>
</evidence>
<sequence length="234" mass="25975">MNSFTVIIITVVMVTNGHEIAKEVEGGVQILHTGQLELILPERLNFTVKRLHAGQECIGHFVMCYETIATVRYTGEEQEWYMNDRPPCAKGTCLLVIHPDNVYGLTMRSDSNHVFGIFNDNSHLACPRKVVDSQTTFTIKELPDCPVFINGARLPTNKGKVNDGKSTIKWVVAGSVAAVLLFVIAGAVGFCVFMRFKNNPDLIKSEDHVQRVSKSARSPMTRNKPSPMNTPVDD</sequence>
<evidence type="ECO:0000256" key="1">
    <source>
        <dbReference type="SAM" id="MobiDB-lite"/>
    </source>
</evidence>
<feature type="compositionally biased region" description="Polar residues" evidence="1">
    <location>
        <begin position="212"/>
        <end position="234"/>
    </location>
</feature>
<proteinExistence type="predicted"/>
<feature type="region of interest" description="Disordered" evidence="1">
    <location>
        <begin position="207"/>
        <end position="234"/>
    </location>
</feature>
<evidence type="ECO:0000313" key="4">
    <source>
        <dbReference type="Proteomes" id="UP000492821"/>
    </source>
</evidence>
<keyword evidence="4" id="KW-1185">Reference proteome</keyword>
<feature type="transmembrane region" description="Helical" evidence="2">
    <location>
        <begin position="170"/>
        <end position="194"/>
    </location>
</feature>